<keyword evidence="2" id="KW-1185">Reference proteome</keyword>
<organism evidence="1 2">
    <name type="scientific">Ilyodon furcidens</name>
    <name type="common">goldbreast splitfin</name>
    <dbReference type="NCBI Taxonomy" id="33524"/>
    <lineage>
        <taxon>Eukaryota</taxon>
        <taxon>Metazoa</taxon>
        <taxon>Chordata</taxon>
        <taxon>Craniata</taxon>
        <taxon>Vertebrata</taxon>
        <taxon>Euteleostomi</taxon>
        <taxon>Actinopterygii</taxon>
        <taxon>Neopterygii</taxon>
        <taxon>Teleostei</taxon>
        <taxon>Neoteleostei</taxon>
        <taxon>Acanthomorphata</taxon>
        <taxon>Ovalentaria</taxon>
        <taxon>Atherinomorphae</taxon>
        <taxon>Cyprinodontiformes</taxon>
        <taxon>Goodeidae</taxon>
        <taxon>Ilyodon</taxon>
    </lineage>
</organism>
<sequence>MPSTRAFHIPYTTTRTRMGTLGARCARSIHRQTQRVGVFEETSLGSAGEAGSWSETFAGQVTLSFRKGI</sequence>
<proteinExistence type="predicted"/>
<protein>
    <submittedName>
        <fullName evidence="1">Uncharacterized protein</fullName>
    </submittedName>
</protein>
<gene>
    <name evidence="1" type="ORF">ILYODFUR_017236</name>
</gene>
<reference evidence="1 2" key="1">
    <citation type="submission" date="2021-06" db="EMBL/GenBank/DDBJ databases">
        <authorList>
            <person name="Palmer J.M."/>
        </authorList>
    </citation>
    <scope>NUCLEOTIDE SEQUENCE [LARGE SCALE GENOMIC DNA]</scope>
    <source>
        <strain evidence="2">if_2019</strain>
        <tissue evidence="1">Muscle</tissue>
    </source>
</reference>
<evidence type="ECO:0000313" key="2">
    <source>
        <dbReference type="Proteomes" id="UP001482620"/>
    </source>
</evidence>
<evidence type="ECO:0000313" key="1">
    <source>
        <dbReference type="EMBL" id="MEQ2255754.1"/>
    </source>
</evidence>
<dbReference type="EMBL" id="JAHRIQ010105877">
    <property type="protein sequence ID" value="MEQ2255754.1"/>
    <property type="molecule type" value="Genomic_DNA"/>
</dbReference>
<name>A0ABV0VEP3_9TELE</name>
<accession>A0ABV0VEP3</accession>
<dbReference type="Proteomes" id="UP001482620">
    <property type="component" value="Unassembled WGS sequence"/>
</dbReference>
<comment type="caution">
    <text evidence="1">The sequence shown here is derived from an EMBL/GenBank/DDBJ whole genome shotgun (WGS) entry which is preliminary data.</text>
</comment>